<keyword evidence="3" id="KW-1185">Reference proteome</keyword>
<sequence length="140" mass="16171">MEIERIREKIANGSNFSDAEKYLVLLDDTANYVLKEGKFGSEKKTIHTMTHFFNLKEKLKNVNIPQSVQDKIAKVDSIGFESCKRFYQFHRNIGVVVLLLGIVCYFLFGFAISATIVIIGIIQIYVIVEYYQNAKKLFNY</sequence>
<evidence type="ECO:0000313" key="2">
    <source>
        <dbReference type="EMBL" id="QSW89108.1"/>
    </source>
</evidence>
<keyword evidence="1" id="KW-0472">Membrane</keyword>
<evidence type="ECO:0000256" key="1">
    <source>
        <dbReference type="SAM" id="Phobius"/>
    </source>
</evidence>
<proteinExistence type="predicted"/>
<organism evidence="2 3">
    <name type="scientific">Flavobacterium endoglycinae</name>
    <dbReference type="NCBI Taxonomy" id="2816357"/>
    <lineage>
        <taxon>Bacteria</taxon>
        <taxon>Pseudomonadati</taxon>
        <taxon>Bacteroidota</taxon>
        <taxon>Flavobacteriia</taxon>
        <taxon>Flavobacteriales</taxon>
        <taxon>Flavobacteriaceae</taxon>
        <taxon>Flavobacterium</taxon>
    </lineage>
</organism>
<keyword evidence="1" id="KW-0812">Transmembrane</keyword>
<feature type="transmembrane region" description="Helical" evidence="1">
    <location>
        <begin position="95"/>
        <end position="128"/>
    </location>
</feature>
<dbReference type="RefSeq" id="WP_207296304.1">
    <property type="nucleotide sequence ID" value="NZ_CP071448.1"/>
</dbReference>
<accession>A0ABX7QF37</accession>
<keyword evidence="1" id="KW-1133">Transmembrane helix</keyword>
<reference evidence="2 3" key="1">
    <citation type="submission" date="2021-03" db="EMBL/GenBank/DDBJ databases">
        <title>Flavobacterium kribbensis sp. nov, an endophytic bacteria, isolated from soybean.</title>
        <authorList>
            <person name="Lee J."/>
            <person name="Seo J."/>
        </authorList>
    </citation>
    <scope>NUCLEOTIDE SEQUENCE [LARGE SCALE GENOMIC DNA]</scope>
    <source>
        <strain evidence="2 3">BB8</strain>
    </source>
</reference>
<evidence type="ECO:0008006" key="4">
    <source>
        <dbReference type="Google" id="ProtNLM"/>
    </source>
</evidence>
<dbReference type="EMBL" id="CP071448">
    <property type="protein sequence ID" value="QSW89108.1"/>
    <property type="molecule type" value="Genomic_DNA"/>
</dbReference>
<dbReference type="Proteomes" id="UP000663440">
    <property type="component" value="Chromosome"/>
</dbReference>
<protein>
    <recommendedName>
        <fullName evidence="4">DUF4342 domain-containing protein</fullName>
    </recommendedName>
</protein>
<gene>
    <name evidence="2" type="ORF">J0383_23095</name>
</gene>
<evidence type="ECO:0000313" key="3">
    <source>
        <dbReference type="Proteomes" id="UP000663440"/>
    </source>
</evidence>
<name>A0ABX7QF37_9FLAO</name>